<dbReference type="Proteomes" id="UP000789405">
    <property type="component" value="Unassembled WGS sequence"/>
</dbReference>
<keyword evidence="3" id="KW-1185">Reference proteome</keyword>
<organism evidence="2 3">
    <name type="scientific">Dentiscutata erythropus</name>
    <dbReference type="NCBI Taxonomy" id="1348616"/>
    <lineage>
        <taxon>Eukaryota</taxon>
        <taxon>Fungi</taxon>
        <taxon>Fungi incertae sedis</taxon>
        <taxon>Mucoromycota</taxon>
        <taxon>Glomeromycotina</taxon>
        <taxon>Glomeromycetes</taxon>
        <taxon>Diversisporales</taxon>
        <taxon>Gigasporaceae</taxon>
        <taxon>Dentiscutata</taxon>
    </lineage>
</organism>
<dbReference type="AlphaFoldDB" id="A0A9N9PHA8"/>
<evidence type="ECO:0000313" key="2">
    <source>
        <dbReference type="EMBL" id="CAG8827121.1"/>
    </source>
</evidence>
<feature type="coiled-coil region" evidence="1">
    <location>
        <begin position="10"/>
        <end position="44"/>
    </location>
</feature>
<comment type="caution">
    <text evidence="2">The sequence shown here is derived from an EMBL/GenBank/DDBJ whole genome shotgun (WGS) entry which is preliminary data.</text>
</comment>
<name>A0A9N9PHA8_9GLOM</name>
<protein>
    <submittedName>
        <fullName evidence="2">3917_t:CDS:1</fullName>
    </submittedName>
</protein>
<gene>
    <name evidence="2" type="ORF">DERYTH_LOCUS28226</name>
</gene>
<evidence type="ECO:0000313" key="3">
    <source>
        <dbReference type="Proteomes" id="UP000789405"/>
    </source>
</evidence>
<dbReference type="OrthoDB" id="71227at2759"/>
<reference evidence="2" key="1">
    <citation type="submission" date="2021-06" db="EMBL/GenBank/DDBJ databases">
        <authorList>
            <person name="Kallberg Y."/>
            <person name="Tangrot J."/>
            <person name="Rosling A."/>
        </authorList>
    </citation>
    <scope>NUCLEOTIDE SEQUENCE</scope>
    <source>
        <strain evidence="2">MA453B</strain>
    </source>
</reference>
<feature type="non-terminal residue" evidence="2">
    <location>
        <position position="60"/>
    </location>
</feature>
<sequence>KIEKDKEEFIACIEQEKQVLKAQLDLTQEEKQQLEIQHQSLIAKLANFKTSIADKLKTDL</sequence>
<proteinExistence type="predicted"/>
<dbReference type="EMBL" id="CAJVPY010069151">
    <property type="protein sequence ID" value="CAG8827121.1"/>
    <property type="molecule type" value="Genomic_DNA"/>
</dbReference>
<keyword evidence="1" id="KW-0175">Coiled coil</keyword>
<evidence type="ECO:0000256" key="1">
    <source>
        <dbReference type="SAM" id="Coils"/>
    </source>
</evidence>
<accession>A0A9N9PHA8</accession>
<feature type="non-terminal residue" evidence="2">
    <location>
        <position position="1"/>
    </location>
</feature>